<reference evidence="1 2" key="2">
    <citation type="journal article" date="2021" name="Genomics">
        <title>High-quality reference genome for Clonorchis sinensis.</title>
        <authorList>
            <person name="Young N.D."/>
            <person name="Stroehlein A.J."/>
            <person name="Kinkar L."/>
            <person name="Wang T."/>
            <person name="Sohn W.M."/>
            <person name="Chang B.C.H."/>
            <person name="Kaur P."/>
            <person name="Weisz D."/>
            <person name="Dudchenko O."/>
            <person name="Aiden E.L."/>
            <person name="Korhonen P.K."/>
            <person name="Gasser R.B."/>
        </authorList>
    </citation>
    <scope>NUCLEOTIDE SEQUENCE [LARGE SCALE GENOMIC DNA]</scope>
    <source>
        <strain evidence="1">Cs-k2</strain>
    </source>
</reference>
<name>A0A8T1LX14_CLOSI</name>
<proteinExistence type="predicted"/>
<evidence type="ECO:0000313" key="2">
    <source>
        <dbReference type="Proteomes" id="UP000286415"/>
    </source>
</evidence>
<comment type="caution">
    <text evidence="1">The sequence shown here is derived from an EMBL/GenBank/DDBJ whole genome shotgun (WGS) entry which is preliminary data.</text>
</comment>
<dbReference type="AlphaFoldDB" id="A0A8T1LX14"/>
<dbReference type="EMBL" id="NIRI02000076">
    <property type="protein sequence ID" value="KAG5441677.1"/>
    <property type="molecule type" value="Genomic_DNA"/>
</dbReference>
<reference evidence="1 2" key="1">
    <citation type="journal article" date="2018" name="Biotechnol. Adv.">
        <title>Improved genomic resources and new bioinformatic workflow for the carcinogenic parasite Clonorchis sinensis: Biotechnological implications.</title>
        <authorList>
            <person name="Wang D."/>
            <person name="Korhonen P.K."/>
            <person name="Gasser R.B."/>
            <person name="Young N.D."/>
        </authorList>
    </citation>
    <scope>NUCLEOTIDE SEQUENCE [LARGE SCALE GENOMIC DNA]</scope>
    <source>
        <strain evidence="1">Cs-k2</strain>
    </source>
</reference>
<dbReference type="OrthoDB" id="6297783at2759"/>
<gene>
    <name evidence="1" type="ORF">CSKR_103187</name>
</gene>
<accession>A0A8T1LX14</accession>
<keyword evidence="2" id="KW-1185">Reference proteome</keyword>
<evidence type="ECO:0000313" key="1">
    <source>
        <dbReference type="EMBL" id="KAG5441677.1"/>
    </source>
</evidence>
<organism evidence="1 2">
    <name type="scientific">Clonorchis sinensis</name>
    <name type="common">Chinese liver fluke</name>
    <dbReference type="NCBI Taxonomy" id="79923"/>
    <lineage>
        <taxon>Eukaryota</taxon>
        <taxon>Metazoa</taxon>
        <taxon>Spiralia</taxon>
        <taxon>Lophotrochozoa</taxon>
        <taxon>Platyhelminthes</taxon>
        <taxon>Trematoda</taxon>
        <taxon>Digenea</taxon>
        <taxon>Opisthorchiida</taxon>
        <taxon>Opisthorchiata</taxon>
        <taxon>Opisthorchiidae</taxon>
        <taxon>Clonorchis</taxon>
    </lineage>
</organism>
<dbReference type="Proteomes" id="UP000286415">
    <property type="component" value="Unassembled WGS sequence"/>
</dbReference>
<protein>
    <submittedName>
        <fullName evidence="1">Uncharacterized protein</fullName>
    </submittedName>
</protein>
<sequence>MTSHQSLNPHSESTKQIRLLSHESKTVELTLLLNDARMRAFHCQQEALTGSITRLHDCMVSKLCHSDCRMCRRSPSAWEHGLLSNCSYEYSPDYSNITFSVNWNFDLLPQEYKDGLSGYFLIWYINQQLNVGRTRCLVADGERPVDDGFEIERPPDEYIPREKLLLVTPFQDGLCDRFVGKTFNNNLFTVQSCSLATKTNVQVDGEVLGEYELILSDQGNSPAGPKTDYVFYLYEPNRPKSGCTFGGNWGKYVYPEEPEVPDIPYDYETYYE</sequence>